<comment type="catalytic activity">
    <reaction evidence="4">
        <text>adenosine + H2O + H(+) = inosine + NH4(+)</text>
        <dbReference type="Rhea" id="RHEA:24408"/>
        <dbReference type="ChEBI" id="CHEBI:15377"/>
        <dbReference type="ChEBI" id="CHEBI:15378"/>
        <dbReference type="ChEBI" id="CHEBI:16335"/>
        <dbReference type="ChEBI" id="CHEBI:17596"/>
        <dbReference type="ChEBI" id="CHEBI:28938"/>
        <dbReference type="EC" id="3.5.4.4"/>
    </reaction>
</comment>
<dbReference type="GO" id="GO:0050270">
    <property type="term" value="F:S-adenosylhomocysteine deaminase activity"/>
    <property type="evidence" value="ECO:0007669"/>
    <property type="project" value="UniProtKB-EC"/>
</dbReference>
<sequence>METKNILIKSATILNPKSAEKDNIEAFKGNLLIENDKIAEISKKNDEPINSKGVEKIIDGENKILMPGLINTHTHMSMNLFRGLADDMALDEWLNNHIWPTEAELNGEYCYDGALLAIAEMIKSGTTTFNDMYFFMEDVAKAVDESGLRGCLSYGMIDFGDEEKRENEFKENINLIKNCNNTAEGRIKTFFGPHATFTASKELLERVRYEANKYNVGIHIHMNETKKEIEDVKEATGKLPFEYLEDIGFLNSDVLAAHGVWLSKEEIKIIKKRDVKISHNPCSNMKLASGIAPVQELLSKNICVGLGTDSVASNNNLDMFEEMKFASLLQKVNTMNPEALNSNQTIKMATINGANALNLEKEIGSIEIGKKADLILIDNKSVNLNPMSEKISSNLVYSANGSNVNTTICNGKILMEDRKLLTLNESKIIEKANKSIKKLKEIREELK</sequence>
<evidence type="ECO:0000256" key="4">
    <source>
        <dbReference type="HAMAP-Rule" id="MF_01281"/>
    </source>
</evidence>
<dbReference type="Gene3D" id="3.20.20.140">
    <property type="entry name" value="Metal-dependent hydrolases"/>
    <property type="match status" value="1"/>
</dbReference>
<comment type="miscellaneous">
    <text evidence="4">SAH is a product of SAM methyltransferases and is known to be a feedback inhibitor of these enzymes. As a result of this inhibition, organisms have evolved efficient enzymes to metabolize SAH via different pathways. The pathway found in methanogens differs from the canonical pathway, it uses the deamination of S-adenosyl-L-homocysteine to form S-inosyl-L-homocysteine for the regeneration of SAM from S-adenosyl-L-homocysteine. 5'-deoxyadenosine is a radical SAM enzyme reaction product which strongly inhibits radical SAM enzymes. A pathway for removing this product must be present in methanogens where the MTA/SAH nucleosidase which normally metabolizes this compound is absent.</text>
</comment>
<dbReference type="UniPathway" id="UPA00315"/>
<comment type="caution">
    <text evidence="4">Lacks conserved residue(s) required for the propagation of feature annotation.</text>
</comment>
<dbReference type="EC" id="3.5.4.4" evidence="4"/>
<organism evidence="6 7">
    <name type="scientific">Methanobrevibacter arboriphilus</name>
    <dbReference type="NCBI Taxonomy" id="39441"/>
    <lineage>
        <taxon>Archaea</taxon>
        <taxon>Methanobacteriati</taxon>
        <taxon>Methanobacteriota</taxon>
        <taxon>Methanomada group</taxon>
        <taxon>Methanobacteria</taxon>
        <taxon>Methanobacteriales</taxon>
        <taxon>Methanobacteriaceae</taxon>
        <taxon>Methanobrevibacter</taxon>
    </lineage>
</organism>
<dbReference type="SUPFAM" id="SSF51556">
    <property type="entry name" value="Metallo-dependent hydrolases"/>
    <property type="match status" value="1"/>
</dbReference>
<dbReference type="FunFam" id="3.20.20.140:FF:000014">
    <property type="entry name" value="5-methylthioadenosine/S-adenosylhomocysteine deaminase"/>
    <property type="match status" value="1"/>
</dbReference>
<dbReference type="EC" id="3.5.4.28" evidence="4"/>
<evidence type="ECO:0000313" key="7">
    <source>
        <dbReference type="Proteomes" id="UP000658733"/>
    </source>
</evidence>
<dbReference type="EC" id="3.5.4.41" evidence="4"/>
<comment type="pathway">
    <text evidence="4">Amino-acid biosynthesis; S-adenosyl-L-methionine biosynthesis.</text>
</comment>
<dbReference type="GO" id="GO:0004000">
    <property type="term" value="F:adenosine deaminase activity"/>
    <property type="evidence" value="ECO:0007669"/>
    <property type="project" value="UniProtKB-UniRule"/>
</dbReference>
<dbReference type="InterPro" id="IPR023512">
    <property type="entry name" value="Deaminase_MtaD/DadD"/>
</dbReference>
<dbReference type="GO" id="GO:0006556">
    <property type="term" value="P:S-adenosylmethionine biosynthetic process"/>
    <property type="evidence" value="ECO:0007669"/>
    <property type="project" value="UniProtKB-UniRule"/>
</dbReference>
<feature type="binding site" evidence="4">
    <location>
        <position position="309"/>
    </location>
    <ligand>
        <name>substrate</name>
    </ligand>
</feature>
<dbReference type="GO" id="GO:0090613">
    <property type="term" value="F:5'-deoxyadenosine deaminase activity"/>
    <property type="evidence" value="ECO:0007669"/>
    <property type="project" value="UniProtKB-UniRule"/>
</dbReference>
<comment type="function">
    <text evidence="4">Catalyzes the deamination of three SAM-derived enzymatic products, namely 5'-deoxyadenosine, S-adenosyl-L-homocysteine, and 5'-methylthioadenosine, to produce the inosine analogs. Can also deaminate adenosine. The preferred substrate for this enzyme is 5'-deoxyadenosine, but all these substrates are efficiently deaminated. Likely functions in a S-adenosyl-L-methionine (SAM) recycling pathway from S-adenosyl-L-homocysteine (SAH) produced from SAM-dependent methylation reactions. May also be involved in the recycling of 5'-deoxyadenosine, whereupon the 5'-deoxyribose moiety of 5'-deoxyinosine is further metabolized to deoxyhexoses used for the biosynthesis of aromatic amino acids in methanogens.</text>
</comment>
<dbReference type="CDD" id="cd01298">
    <property type="entry name" value="ATZ_TRZ_like"/>
    <property type="match status" value="1"/>
</dbReference>
<dbReference type="GO" id="GO:0090614">
    <property type="term" value="F:5'-methylthioadenosine deaminase activity"/>
    <property type="evidence" value="ECO:0007669"/>
    <property type="project" value="UniProtKB-EC"/>
</dbReference>
<dbReference type="HAMAP" id="MF_01281">
    <property type="entry name" value="MTA_SAH_deamin"/>
    <property type="match status" value="1"/>
</dbReference>
<name>A0A843AEZ9_METAZ</name>
<feature type="binding site" evidence="4">
    <location>
        <position position="224"/>
    </location>
    <ligand>
        <name>substrate</name>
    </ligand>
</feature>
<dbReference type="InterPro" id="IPR006680">
    <property type="entry name" value="Amidohydro-rel"/>
</dbReference>
<comment type="catalytic activity">
    <reaction evidence="4">
        <text>S-methyl-5'-thioadenosine + H2O + H(+) = S-methyl-5'-thioinosine + NH4(+)</text>
        <dbReference type="Rhea" id="RHEA:25025"/>
        <dbReference type="ChEBI" id="CHEBI:15377"/>
        <dbReference type="ChEBI" id="CHEBI:15378"/>
        <dbReference type="ChEBI" id="CHEBI:17509"/>
        <dbReference type="ChEBI" id="CHEBI:28938"/>
        <dbReference type="ChEBI" id="CHEBI:48595"/>
        <dbReference type="EC" id="3.5.4.31"/>
    </reaction>
</comment>
<dbReference type="InterPro" id="IPR011059">
    <property type="entry name" value="Metal-dep_hydrolase_composite"/>
</dbReference>
<feature type="binding site" evidence="4">
    <location>
        <position position="73"/>
    </location>
    <ligand>
        <name>Zn(2+)</name>
        <dbReference type="ChEBI" id="CHEBI:29105"/>
    </ligand>
</feature>
<keyword evidence="1 4" id="KW-0479">Metal-binding</keyword>
<comment type="catalytic activity">
    <reaction evidence="4">
        <text>S-adenosyl-L-homocysteine + H2O + H(+) = S-inosyl-L-homocysteine + NH4(+)</text>
        <dbReference type="Rhea" id="RHEA:20716"/>
        <dbReference type="ChEBI" id="CHEBI:15377"/>
        <dbReference type="ChEBI" id="CHEBI:15378"/>
        <dbReference type="ChEBI" id="CHEBI:28938"/>
        <dbReference type="ChEBI" id="CHEBI:57856"/>
        <dbReference type="ChEBI" id="CHEBI:57985"/>
        <dbReference type="EC" id="3.5.4.28"/>
    </reaction>
</comment>
<evidence type="ECO:0000259" key="5">
    <source>
        <dbReference type="Pfam" id="PF01979"/>
    </source>
</evidence>
<evidence type="ECO:0000256" key="1">
    <source>
        <dbReference type="ARBA" id="ARBA00022723"/>
    </source>
</evidence>
<dbReference type="Proteomes" id="UP000658733">
    <property type="component" value="Unassembled WGS sequence"/>
</dbReference>
<comment type="similarity">
    <text evidence="4">Belongs to the metallo-dependent hydrolases superfamily. MTA/SAH deaminase family.</text>
</comment>
<dbReference type="Gene3D" id="2.30.40.10">
    <property type="entry name" value="Urease, subunit C, domain 1"/>
    <property type="match status" value="1"/>
</dbReference>
<comment type="subunit">
    <text evidence="4">Homotetramer.</text>
</comment>
<accession>A0A843AEZ9</accession>
<evidence type="ECO:0000256" key="3">
    <source>
        <dbReference type="ARBA" id="ARBA00022833"/>
    </source>
</evidence>
<feature type="binding site" evidence="4">
    <location>
        <position position="102"/>
    </location>
    <ligand>
        <name>substrate</name>
    </ligand>
</feature>
<dbReference type="RefSeq" id="WP_278522122.1">
    <property type="nucleotide sequence ID" value="NZ_JADIIN010000022.1"/>
</dbReference>
<dbReference type="InterPro" id="IPR050287">
    <property type="entry name" value="MTA/SAH_deaminase"/>
</dbReference>
<dbReference type="EMBL" id="JADIIN010000022">
    <property type="protein sequence ID" value="MBF4468351.1"/>
    <property type="molecule type" value="Genomic_DNA"/>
</dbReference>
<feature type="binding site" evidence="4">
    <location>
        <position position="221"/>
    </location>
    <ligand>
        <name>Zn(2+)</name>
        <dbReference type="ChEBI" id="CHEBI:29105"/>
    </ligand>
</feature>
<keyword evidence="2 4" id="KW-0378">Hydrolase</keyword>
<feature type="binding site" evidence="4">
    <location>
        <position position="194"/>
    </location>
    <ligand>
        <name>substrate</name>
    </ligand>
</feature>
<dbReference type="InterPro" id="IPR032466">
    <property type="entry name" value="Metal_Hydrolase"/>
</dbReference>
<dbReference type="PANTHER" id="PTHR43794:SF11">
    <property type="entry name" value="AMIDOHYDROLASE-RELATED DOMAIN-CONTAINING PROTEIN"/>
    <property type="match status" value="1"/>
</dbReference>
<comment type="caution">
    <text evidence="6">The sequence shown here is derived from an EMBL/GenBank/DDBJ whole genome shotgun (WGS) entry which is preliminary data.</text>
</comment>
<reference evidence="6" key="1">
    <citation type="submission" date="2020-10" db="EMBL/GenBank/DDBJ databases">
        <title>Dehalococcoides mccartyi of a TCE/Cr reducing biochatode.</title>
        <authorList>
            <person name="Matturro B."/>
        </authorList>
    </citation>
    <scope>NUCLEOTIDE SEQUENCE</scope>
    <source>
        <strain evidence="6">Bin4</strain>
    </source>
</reference>
<feature type="domain" description="Amidohydrolase-related" evidence="5">
    <location>
        <begin position="64"/>
        <end position="414"/>
    </location>
</feature>
<dbReference type="AlphaFoldDB" id="A0A843AEZ9"/>
<protein>
    <recommendedName>
        <fullName evidence="4">5'-deoxyadenosine deaminase</fullName>
        <shortName evidence="4">5'-dA deaminase</shortName>
        <ecNumber evidence="4">3.5.4.41</ecNumber>
    </recommendedName>
    <alternativeName>
        <fullName evidence="4">5'-methylthioadenosine deaminase</fullName>
        <shortName evidence="4">MTA deaminase</shortName>
        <ecNumber evidence="4">3.5.4.31</ecNumber>
    </alternativeName>
    <alternativeName>
        <fullName evidence="4">Adenosine deaminase</fullName>
        <ecNumber evidence="4">3.5.4.4</ecNumber>
    </alternativeName>
    <alternativeName>
        <fullName evidence="4">S-adenosylhomocysteine deaminase</fullName>
        <shortName evidence="4">SAH deaminase</shortName>
        <ecNumber evidence="4">3.5.4.28</ecNumber>
    </alternativeName>
</protein>
<dbReference type="GO" id="GO:0046872">
    <property type="term" value="F:metal ion binding"/>
    <property type="evidence" value="ECO:0007669"/>
    <property type="project" value="UniProtKB-KW"/>
</dbReference>
<dbReference type="SUPFAM" id="SSF51338">
    <property type="entry name" value="Composite domain of metallo-dependent hydrolases"/>
    <property type="match status" value="1"/>
</dbReference>
<proteinExistence type="inferred from homology"/>
<keyword evidence="3 4" id="KW-0862">Zinc</keyword>
<evidence type="ECO:0000313" key="6">
    <source>
        <dbReference type="EMBL" id="MBF4468351.1"/>
    </source>
</evidence>
<comment type="catalytic activity">
    <reaction evidence="4">
        <text>5'-deoxyadenosine + H2O + H(+) = 5'-deoxyinosine + NH4(+)</text>
        <dbReference type="Rhea" id="RHEA:42892"/>
        <dbReference type="ChEBI" id="CHEBI:15377"/>
        <dbReference type="ChEBI" id="CHEBI:15378"/>
        <dbReference type="ChEBI" id="CHEBI:17319"/>
        <dbReference type="ChEBI" id="CHEBI:28938"/>
        <dbReference type="ChEBI" id="CHEBI:82775"/>
        <dbReference type="EC" id="3.5.4.41"/>
    </reaction>
</comment>
<gene>
    <name evidence="4" type="primary">dadD</name>
    <name evidence="6" type="ORF">ISP01_03000</name>
</gene>
<dbReference type="PANTHER" id="PTHR43794">
    <property type="entry name" value="AMINOHYDROLASE SSNA-RELATED"/>
    <property type="match status" value="1"/>
</dbReference>
<comment type="cofactor">
    <cofactor evidence="4">
        <name>Zn(2+)</name>
        <dbReference type="ChEBI" id="CHEBI:29105"/>
    </cofactor>
    <text evidence="4">Binds 1 zinc ion per subunit.</text>
</comment>
<dbReference type="Pfam" id="PF01979">
    <property type="entry name" value="Amidohydro_1"/>
    <property type="match status" value="1"/>
</dbReference>
<feature type="binding site" evidence="4">
    <location>
        <position position="309"/>
    </location>
    <ligand>
        <name>Zn(2+)</name>
        <dbReference type="ChEBI" id="CHEBI:29105"/>
    </ligand>
</feature>
<dbReference type="EC" id="3.5.4.31" evidence="4"/>
<evidence type="ECO:0000256" key="2">
    <source>
        <dbReference type="ARBA" id="ARBA00022801"/>
    </source>
</evidence>
<feature type="binding site" evidence="4">
    <location>
        <position position="75"/>
    </location>
    <ligand>
        <name>Zn(2+)</name>
        <dbReference type="ChEBI" id="CHEBI:29105"/>
    </ligand>
</feature>